<dbReference type="Gene3D" id="3.40.50.280">
    <property type="entry name" value="Cobalamin-binding domain"/>
    <property type="match status" value="1"/>
</dbReference>
<dbReference type="SUPFAM" id="SSF51703">
    <property type="entry name" value="Cobalamin (vitamin B12)-dependent enzymes"/>
    <property type="match status" value="1"/>
</dbReference>
<sequence length="631" mass="66286">MRGLAAKSPLFEEAVGKRRIVKVSPKMEDRPLAELFEPATRERWRQAVEAALKGADFEKRLVSKTADGLRIEPFYEPAAAVAQPVRAPGPWRLAQRIDHPDAEKAGAQALADLEGGADALVLVHRDARAARGFGLELPSVDALDAALTGVMLPLIALRLDAGPAGFETAALLKQLIDRRGDDPSALDLDLGLDPIGTRAATGRLDQGWEARLSETVTAFAGYHGRAALADARPYHEAGASEVQELAAVLATAVAYLRALEAGGHDLALARDQIAVLLVADADEFLTIAKFRAIRRLWARVEQACGLEPKPLRVLAETAWRMMSRRDPFVNILRTTMASASAGLGGADSVTALPYTLALGLPDPFARRVVRNSQIVLIEESNLAKVSDPAAGAGGFEALTAELTEKAWAAFQEIEREGGIAASLESGAFAGRIAAVAQARARAVATRKEPLTGASEFPFLAEQPVTVLDVAPNPAASSEGALPSQRLAEPYEVLRDASDAVRERTGKRPAVFLANLGPVAVHNARSTFAANAFAAGGIEAIGNDGFSDRQALADAFKASGARIACLCSSDTVYQTEAVPAAEALKAAGAGTIYLAGKPAEAEALRQAGVGGFLFAGCDLLALLREAAERGTG</sequence>
<evidence type="ECO:0000259" key="6">
    <source>
        <dbReference type="Pfam" id="PF01642"/>
    </source>
</evidence>
<dbReference type="InterPro" id="IPR036724">
    <property type="entry name" value="Cobalamin-bd_sf"/>
</dbReference>
<organism evidence="7 8">
    <name type="scientific">Methylorubrum extorquens</name>
    <name type="common">Methylobacterium dichloromethanicum</name>
    <name type="synonym">Methylobacterium extorquens</name>
    <dbReference type="NCBI Taxonomy" id="408"/>
    <lineage>
        <taxon>Bacteria</taxon>
        <taxon>Pseudomonadati</taxon>
        <taxon>Pseudomonadota</taxon>
        <taxon>Alphaproteobacteria</taxon>
        <taxon>Hyphomicrobiales</taxon>
        <taxon>Methylobacteriaceae</taxon>
        <taxon>Methylorubrum</taxon>
    </lineage>
</organism>
<accession>A0A2N9ARV5</accession>
<dbReference type="Gene3D" id="3.20.20.240">
    <property type="entry name" value="Methylmalonyl-CoA mutase"/>
    <property type="match status" value="1"/>
</dbReference>
<keyword evidence="3" id="KW-0846">Cobalamin</keyword>
<dbReference type="AlphaFoldDB" id="A0A2N9ARV5"/>
<protein>
    <submittedName>
        <fullName evidence="7">Methylmalonyl-CoA beta subunit</fullName>
        <ecNumber evidence="7">5.4.99.2</ecNumber>
    </submittedName>
</protein>
<feature type="domain" description="Methylmalonyl-CoA mutase alpha/beta chain catalytic" evidence="6">
    <location>
        <begin position="133"/>
        <end position="471"/>
    </location>
</feature>
<dbReference type="SUPFAM" id="SSF52242">
    <property type="entry name" value="Cobalamin (vitamin B12)-binding domain"/>
    <property type="match status" value="1"/>
</dbReference>
<dbReference type="CDD" id="cd03677">
    <property type="entry name" value="MM_CoA_mutase_beta"/>
    <property type="match status" value="1"/>
</dbReference>
<evidence type="ECO:0000313" key="8">
    <source>
        <dbReference type="Proteomes" id="UP000233769"/>
    </source>
</evidence>
<gene>
    <name evidence="7" type="primary">mcmB</name>
    <name evidence="7" type="ORF">TK0001_3476</name>
</gene>
<comment type="similarity">
    <text evidence="2">Belongs to the methylmalonyl-CoA mutase family.</text>
</comment>
<evidence type="ECO:0000256" key="5">
    <source>
        <dbReference type="ARBA" id="ARBA00023285"/>
    </source>
</evidence>
<evidence type="ECO:0000256" key="4">
    <source>
        <dbReference type="ARBA" id="ARBA00023235"/>
    </source>
</evidence>
<evidence type="ECO:0000256" key="3">
    <source>
        <dbReference type="ARBA" id="ARBA00022628"/>
    </source>
</evidence>
<dbReference type="EC" id="5.4.99.2" evidence="7"/>
<dbReference type="GO" id="GO:0019678">
    <property type="term" value="P:propionate metabolic process, methylmalonyl pathway"/>
    <property type="evidence" value="ECO:0007669"/>
    <property type="project" value="TreeGrafter"/>
</dbReference>
<dbReference type="GO" id="GO:0004494">
    <property type="term" value="F:methylmalonyl-CoA mutase activity"/>
    <property type="evidence" value="ECO:0007669"/>
    <property type="project" value="UniProtKB-EC"/>
</dbReference>
<dbReference type="GO" id="GO:0046872">
    <property type="term" value="F:metal ion binding"/>
    <property type="evidence" value="ECO:0007669"/>
    <property type="project" value="InterPro"/>
</dbReference>
<comment type="cofactor">
    <cofactor evidence="1">
        <name>adenosylcob(III)alamin</name>
        <dbReference type="ChEBI" id="CHEBI:18408"/>
    </cofactor>
</comment>
<dbReference type="Proteomes" id="UP000233769">
    <property type="component" value="Chromosome tk0001"/>
</dbReference>
<dbReference type="GO" id="GO:0031419">
    <property type="term" value="F:cobalamin binding"/>
    <property type="evidence" value="ECO:0007669"/>
    <property type="project" value="UniProtKB-KW"/>
</dbReference>
<dbReference type="GO" id="GO:0005737">
    <property type="term" value="C:cytoplasm"/>
    <property type="evidence" value="ECO:0007669"/>
    <property type="project" value="TreeGrafter"/>
</dbReference>
<dbReference type="PANTHER" id="PTHR48101">
    <property type="entry name" value="METHYLMALONYL-COA MUTASE, MITOCHONDRIAL-RELATED"/>
    <property type="match status" value="1"/>
</dbReference>
<dbReference type="PANTHER" id="PTHR48101:SF4">
    <property type="entry name" value="METHYLMALONYL-COA MUTASE, MITOCHONDRIAL"/>
    <property type="match status" value="1"/>
</dbReference>
<name>A0A2N9ARV5_METEX</name>
<reference evidence="8" key="1">
    <citation type="submission" date="2017-10" db="EMBL/GenBank/DDBJ databases">
        <authorList>
            <person name="Regsiter A."/>
            <person name="William W."/>
        </authorList>
    </citation>
    <scope>NUCLEOTIDE SEQUENCE [LARGE SCALE GENOMIC DNA]</scope>
</reference>
<evidence type="ECO:0000256" key="2">
    <source>
        <dbReference type="ARBA" id="ARBA00008465"/>
    </source>
</evidence>
<evidence type="ECO:0000313" key="7">
    <source>
        <dbReference type="EMBL" id="SOR30078.1"/>
    </source>
</evidence>
<proteinExistence type="inferred from homology"/>
<evidence type="ECO:0000256" key="1">
    <source>
        <dbReference type="ARBA" id="ARBA00001922"/>
    </source>
</evidence>
<keyword evidence="4 7" id="KW-0413">Isomerase</keyword>
<keyword evidence="5" id="KW-0170">Cobalt</keyword>
<dbReference type="EMBL" id="LT962688">
    <property type="protein sequence ID" value="SOR30078.1"/>
    <property type="molecule type" value="Genomic_DNA"/>
</dbReference>
<dbReference type="InterPro" id="IPR016176">
    <property type="entry name" value="Cbl-dep_enz_cat"/>
</dbReference>
<dbReference type="InterPro" id="IPR006099">
    <property type="entry name" value="MeMalonylCoA_mutase_a/b_cat"/>
</dbReference>
<dbReference type="Pfam" id="PF01642">
    <property type="entry name" value="MM_CoA_mutase"/>
    <property type="match status" value="1"/>
</dbReference>